<name>A0A6A6D094_ZASCE</name>
<dbReference type="EMBL" id="ML993582">
    <property type="protein sequence ID" value="KAF2171582.1"/>
    <property type="molecule type" value="Genomic_DNA"/>
</dbReference>
<dbReference type="Gene3D" id="3.40.390.10">
    <property type="entry name" value="Collagenase (Catalytic Domain)"/>
    <property type="match status" value="1"/>
</dbReference>
<evidence type="ECO:0000313" key="2">
    <source>
        <dbReference type="EMBL" id="KAF2171582.1"/>
    </source>
</evidence>
<dbReference type="SMART" id="SM00235">
    <property type="entry name" value="ZnMc"/>
    <property type="match status" value="1"/>
</dbReference>
<dbReference type="GO" id="GO:0008270">
    <property type="term" value="F:zinc ion binding"/>
    <property type="evidence" value="ECO:0007669"/>
    <property type="project" value="InterPro"/>
</dbReference>
<keyword evidence="3" id="KW-1185">Reference proteome</keyword>
<dbReference type="InterPro" id="IPR006026">
    <property type="entry name" value="Peptidase_Metallo"/>
</dbReference>
<sequence>MGSGNGDGVFGWPRRGLDEAGYNYYPIFYCFDTVDAARQWEIVVTKAIEKWQLALYPYSGLRIQLHPYCRGNSYVTCNQIRSPTDWFKIEDGGGEGSSSSSTGYDYYERNPYEKLTLRGYDARTHDMLVVDCAHELGHTMGLGHEHQRPDRDEWLEFHCNNLAGASAAHDDIDENGDSDIDFIGLNHDQRFDMACTTRDKAERYFPEALSYIKYEYLGYPWTNFEKDAGALDVDSIMIYSTWQAIDEEPDEENDFDYAELFYYDEHANLAAIYQGGNLRPLLAGPTRRNVMRVIYLYPKWDGQAD</sequence>
<dbReference type="SUPFAM" id="SSF55486">
    <property type="entry name" value="Metalloproteases ('zincins'), catalytic domain"/>
    <property type="match status" value="1"/>
</dbReference>
<accession>A0A6A6D094</accession>
<protein>
    <recommendedName>
        <fullName evidence="1">Peptidase metallopeptidase domain-containing protein</fullName>
    </recommendedName>
</protein>
<dbReference type="InterPro" id="IPR024079">
    <property type="entry name" value="MetalloPept_cat_dom_sf"/>
</dbReference>
<dbReference type="Proteomes" id="UP000799537">
    <property type="component" value="Unassembled WGS sequence"/>
</dbReference>
<proteinExistence type="predicted"/>
<feature type="domain" description="Peptidase metallopeptidase" evidence="1">
    <location>
        <begin position="14"/>
        <end position="182"/>
    </location>
</feature>
<dbReference type="OrthoDB" id="291007at2759"/>
<dbReference type="GeneID" id="54557507"/>
<dbReference type="Pfam" id="PF01400">
    <property type="entry name" value="Astacin"/>
    <property type="match status" value="1"/>
</dbReference>
<organism evidence="2 3">
    <name type="scientific">Zasmidium cellare ATCC 36951</name>
    <dbReference type="NCBI Taxonomy" id="1080233"/>
    <lineage>
        <taxon>Eukaryota</taxon>
        <taxon>Fungi</taxon>
        <taxon>Dikarya</taxon>
        <taxon>Ascomycota</taxon>
        <taxon>Pezizomycotina</taxon>
        <taxon>Dothideomycetes</taxon>
        <taxon>Dothideomycetidae</taxon>
        <taxon>Mycosphaerellales</taxon>
        <taxon>Mycosphaerellaceae</taxon>
        <taxon>Zasmidium</taxon>
    </lineage>
</organism>
<dbReference type="GO" id="GO:0004222">
    <property type="term" value="F:metalloendopeptidase activity"/>
    <property type="evidence" value="ECO:0007669"/>
    <property type="project" value="InterPro"/>
</dbReference>
<evidence type="ECO:0000313" key="3">
    <source>
        <dbReference type="Proteomes" id="UP000799537"/>
    </source>
</evidence>
<dbReference type="GO" id="GO:0006508">
    <property type="term" value="P:proteolysis"/>
    <property type="evidence" value="ECO:0007669"/>
    <property type="project" value="InterPro"/>
</dbReference>
<dbReference type="InterPro" id="IPR001506">
    <property type="entry name" value="Peptidase_M12A"/>
</dbReference>
<gene>
    <name evidence="2" type="ORF">M409DRAFT_17822</name>
</gene>
<evidence type="ECO:0000259" key="1">
    <source>
        <dbReference type="SMART" id="SM00235"/>
    </source>
</evidence>
<dbReference type="AlphaFoldDB" id="A0A6A6D094"/>
<reference evidence="2" key="1">
    <citation type="journal article" date="2020" name="Stud. Mycol.">
        <title>101 Dothideomycetes genomes: a test case for predicting lifestyles and emergence of pathogens.</title>
        <authorList>
            <person name="Haridas S."/>
            <person name="Albert R."/>
            <person name="Binder M."/>
            <person name="Bloem J."/>
            <person name="Labutti K."/>
            <person name="Salamov A."/>
            <person name="Andreopoulos B."/>
            <person name="Baker S."/>
            <person name="Barry K."/>
            <person name="Bills G."/>
            <person name="Bluhm B."/>
            <person name="Cannon C."/>
            <person name="Castanera R."/>
            <person name="Culley D."/>
            <person name="Daum C."/>
            <person name="Ezra D."/>
            <person name="Gonzalez J."/>
            <person name="Henrissat B."/>
            <person name="Kuo A."/>
            <person name="Liang C."/>
            <person name="Lipzen A."/>
            <person name="Lutzoni F."/>
            <person name="Magnuson J."/>
            <person name="Mondo S."/>
            <person name="Nolan M."/>
            <person name="Ohm R."/>
            <person name="Pangilinan J."/>
            <person name="Park H.-J."/>
            <person name="Ramirez L."/>
            <person name="Alfaro M."/>
            <person name="Sun H."/>
            <person name="Tritt A."/>
            <person name="Yoshinaga Y."/>
            <person name="Zwiers L.-H."/>
            <person name="Turgeon B."/>
            <person name="Goodwin S."/>
            <person name="Spatafora J."/>
            <person name="Crous P."/>
            <person name="Grigoriev I."/>
        </authorList>
    </citation>
    <scope>NUCLEOTIDE SEQUENCE</scope>
    <source>
        <strain evidence="2">ATCC 36951</strain>
    </source>
</reference>
<dbReference type="RefSeq" id="XP_033672471.1">
    <property type="nucleotide sequence ID" value="XM_033804235.1"/>
</dbReference>